<sequence>MAQADTKSLIFIFLKSRGFLSGPRISTTPDEYSFPSSPDILYLPLWEISVNVPVMPEFRVQVYPFFICLQMSGRDKMSIHLFRCLL</sequence>
<name>A7IWJ4_PBCVN</name>
<dbReference type="RefSeq" id="YP_001497515.1">
    <property type="nucleotide sequence ID" value="NC_009898.1"/>
</dbReference>
<evidence type="ECO:0000313" key="1">
    <source>
        <dbReference type="EMBL" id="ABT14718.1"/>
    </source>
</evidence>
<organism evidence="1 2">
    <name type="scientific">Paramecium bursaria Chlorella virus NY2A</name>
    <name type="common">PBCV-NY2A</name>
    <dbReference type="NCBI Taxonomy" id="46021"/>
    <lineage>
        <taxon>Viruses</taxon>
        <taxon>Varidnaviria</taxon>
        <taxon>Bamfordvirae</taxon>
        <taxon>Nucleocytoviricota</taxon>
        <taxon>Megaviricetes</taxon>
        <taxon>Algavirales</taxon>
        <taxon>Phycodnaviridae</taxon>
        <taxon>Chlorovirus</taxon>
        <taxon>Chlorovirus americanus</taxon>
    </lineage>
</organism>
<dbReference type="Proteomes" id="UP000202419">
    <property type="component" value="Segment"/>
</dbReference>
<dbReference type="EMBL" id="DQ491002">
    <property type="protein sequence ID" value="ABT14718.1"/>
    <property type="molecule type" value="Genomic_DNA"/>
</dbReference>
<dbReference type="GeneID" id="5659477"/>
<dbReference type="KEGG" id="vg:5659477"/>
<accession>A7IWJ4</accession>
<organismHost>
    <name type="scientific">Chlorella</name>
    <dbReference type="NCBI Taxonomy" id="3071"/>
</organismHost>
<protein>
    <submittedName>
        <fullName evidence="1">Uncharacterized protein b319L</fullName>
    </submittedName>
</protein>
<proteinExistence type="predicted"/>
<keyword evidence="2" id="KW-1185">Reference proteome</keyword>
<reference evidence="1 2" key="1">
    <citation type="journal article" date="2007" name="Virology">
        <title>Sequence and annotation of the 369-kb NY-2A and the 345-kb AR158 viruses that infect Chlorella NC64A.</title>
        <authorList>
            <person name="Fitzgerald L.A."/>
            <person name="Graves M.V."/>
            <person name="Li X."/>
            <person name="Feldblyum T."/>
            <person name="Nierman W.C."/>
            <person name="Van Etten J.L."/>
        </authorList>
    </citation>
    <scope>NUCLEOTIDE SEQUENCE [LARGE SCALE GENOMIC DNA]</scope>
    <source>
        <strain evidence="1 2">NY-2A</strain>
    </source>
</reference>
<gene>
    <name evidence="1" type="primary">b319L</name>
    <name evidence="1" type="ORF">NY2A_b319L</name>
</gene>
<evidence type="ECO:0000313" key="2">
    <source>
        <dbReference type="Proteomes" id="UP000202419"/>
    </source>
</evidence>